<dbReference type="GO" id="GO:0051537">
    <property type="term" value="F:2 iron, 2 sulfur cluster binding"/>
    <property type="evidence" value="ECO:0007669"/>
    <property type="project" value="UniProtKB-KW"/>
</dbReference>
<dbReference type="CDD" id="cd03469">
    <property type="entry name" value="Rieske_RO_Alpha_N"/>
    <property type="match status" value="1"/>
</dbReference>
<dbReference type="PANTHER" id="PTHR43756">
    <property type="entry name" value="CHOLINE MONOOXYGENASE, CHLOROPLASTIC"/>
    <property type="match status" value="1"/>
</dbReference>
<dbReference type="InterPro" id="IPR015879">
    <property type="entry name" value="Ring_hydroxy_dOase_asu_C_dom"/>
</dbReference>
<dbReference type="AlphaFoldDB" id="A0A5C8ZVW9"/>
<keyword evidence="6" id="KW-0408">Iron</keyword>
<organism evidence="10 11">
    <name type="scientific">Parahaliea maris</name>
    <dbReference type="NCBI Taxonomy" id="2716870"/>
    <lineage>
        <taxon>Bacteria</taxon>
        <taxon>Pseudomonadati</taxon>
        <taxon>Pseudomonadota</taxon>
        <taxon>Gammaproteobacteria</taxon>
        <taxon>Cellvibrionales</taxon>
        <taxon>Halieaceae</taxon>
        <taxon>Parahaliea</taxon>
    </lineage>
</organism>
<dbReference type="PRINTS" id="PR00090">
    <property type="entry name" value="RNGDIOXGNASE"/>
</dbReference>
<evidence type="ECO:0000256" key="7">
    <source>
        <dbReference type="ARBA" id="ARBA00023014"/>
    </source>
</evidence>
<dbReference type="EMBL" id="VRZA01000005">
    <property type="protein sequence ID" value="TXS91914.1"/>
    <property type="molecule type" value="Genomic_DNA"/>
</dbReference>
<dbReference type="InterPro" id="IPR017941">
    <property type="entry name" value="Rieske_2Fe-2S"/>
</dbReference>
<dbReference type="Gene3D" id="3.90.380.10">
    <property type="entry name" value="Naphthalene 1,2-dioxygenase Alpha Subunit, Chain A, domain 1"/>
    <property type="match status" value="1"/>
</dbReference>
<evidence type="ECO:0000313" key="11">
    <source>
        <dbReference type="Proteomes" id="UP000321039"/>
    </source>
</evidence>
<keyword evidence="2" id="KW-0001">2Fe-2S</keyword>
<keyword evidence="3" id="KW-0479">Metal-binding</keyword>
<dbReference type="GO" id="GO:0005506">
    <property type="term" value="F:iron ion binding"/>
    <property type="evidence" value="ECO:0007669"/>
    <property type="project" value="InterPro"/>
</dbReference>
<feature type="domain" description="Rieske" evidence="9">
    <location>
        <begin position="51"/>
        <end position="148"/>
    </location>
</feature>
<dbReference type="PANTHER" id="PTHR43756:SF1">
    <property type="entry name" value="3-PHENYLPROPIONATE_CINNAMIC ACID DIOXYGENASE SUBUNIT ALPHA"/>
    <property type="match status" value="1"/>
</dbReference>
<comment type="caution">
    <text evidence="10">The sequence shown here is derived from an EMBL/GenBank/DDBJ whole genome shotgun (WGS) entry which is preliminary data.</text>
</comment>
<evidence type="ECO:0000256" key="8">
    <source>
        <dbReference type="ARBA" id="ARBA00023027"/>
    </source>
</evidence>
<protein>
    <submittedName>
        <fullName evidence="10">Rieske 2Fe-2S domain-containing protein</fullName>
    </submittedName>
</protein>
<reference evidence="10 11" key="1">
    <citation type="submission" date="2019-08" db="EMBL/GenBank/DDBJ databases">
        <title>Parahaliea maris sp. nov., isolated from the surface seawater.</title>
        <authorList>
            <person name="Liu Y."/>
        </authorList>
    </citation>
    <scope>NUCLEOTIDE SEQUENCE [LARGE SCALE GENOMIC DNA]</scope>
    <source>
        <strain evidence="10 11">HSLHS9</strain>
    </source>
</reference>
<dbReference type="Pfam" id="PF00355">
    <property type="entry name" value="Rieske"/>
    <property type="match status" value="1"/>
</dbReference>
<evidence type="ECO:0000256" key="2">
    <source>
        <dbReference type="ARBA" id="ARBA00022714"/>
    </source>
</evidence>
<evidence type="ECO:0000259" key="9">
    <source>
        <dbReference type="PROSITE" id="PS51296"/>
    </source>
</evidence>
<comment type="similarity">
    <text evidence="1">Belongs to the bacterial ring-hydroxylating dioxygenase alpha subunit family.</text>
</comment>
<dbReference type="Pfam" id="PF00848">
    <property type="entry name" value="Ring_hydroxyl_A"/>
    <property type="match status" value="1"/>
</dbReference>
<gene>
    <name evidence="10" type="ORF">FV139_14380</name>
</gene>
<dbReference type="GO" id="GO:0051213">
    <property type="term" value="F:dioxygenase activity"/>
    <property type="evidence" value="ECO:0007669"/>
    <property type="project" value="UniProtKB-KW"/>
</dbReference>
<sequence>MGLLPENRRSDLVLDPYSLVNDDASLISRRCWSDASVYEAEKQRIFGRSWLFLGHESQIRKPGDFVQAYMCETPVILARSEDGQVHASINSCTHRGLPVCRASHGNTRRFVCPYHNWSYSVSGDLVAIPQEKQVAQCPDKSALGLKRVPRLESWRGLIFGSFNDSIEPLEDYLGDMRFYLDAFLLRFPAGIEFVGSPQRWVIDANWKLPVENQLGDVNHGPFLHAAIIPAEANQEIVDYGYSVVTQPGHGATFRLLPEDAPVESVGWGFESIPGQTGGAELQEYLREVHAQASDRVGPIRARMKGLTYGIYPNLSFLWSNAAFKVSHPRGPGKVEYWSWSVVPADAPAHLKKILRANHTSFFGPGGILEQEDSESWMQQLKGANIGFADDRPFYYGLGLGEEKPHADLPGLVSSTANEFYARAFFQRWRDDLAAEVRA</sequence>
<keyword evidence="8" id="KW-0520">NAD</keyword>
<dbReference type="SUPFAM" id="SSF50022">
    <property type="entry name" value="ISP domain"/>
    <property type="match status" value="1"/>
</dbReference>
<dbReference type="PROSITE" id="PS51296">
    <property type="entry name" value="RIESKE"/>
    <property type="match status" value="1"/>
</dbReference>
<accession>A0A5C8ZVW9</accession>
<dbReference type="PROSITE" id="PS00570">
    <property type="entry name" value="RING_HYDROXYL_ALPHA"/>
    <property type="match status" value="1"/>
</dbReference>
<dbReference type="Gene3D" id="2.102.10.10">
    <property type="entry name" value="Rieske [2Fe-2S] iron-sulphur domain"/>
    <property type="match status" value="1"/>
</dbReference>
<keyword evidence="11" id="KW-1185">Reference proteome</keyword>
<keyword evidence="5" id="KW-0560">Oxidoreductase</keyword>
<evidence type="ECO:0000256" key="5">
    <source>
        <dbReference type="ARBA" id="ARBA00023002"/>
    </source>
</evidence>
<name>A0A5C8ZVW9_9GAMM</name>
<keyword evidence="7" id="KW-0411">Iron-sulfur</keyword>
<dbReference type="InterPro" id="IPR001663">
    <property type="entry name" value="Rng_hydr_dOase-A"/>
</dbReference>
<dbReference type="Proteomes" id="UP000321039">
    <property type="component" value="Unassembled WGS sequence"/>
</dbReference>
<proteinExistence type="inferred from homology"/>
<evidence type="ECO:0000256" key="4">
    <source>
        <dbReference type="ARBA" id="ARBA00022964"/>
    </source>
</evidence>
<dbReference type="SUPFAM" id="SSF55961">
    <property type="entry name" value="Bet v1-like"/>
    <property type="match status" value="1"/>
</dbReference>
<evidence type="ECO:0000313" key="10">
    <source>
        <dbReference type="EMBL" id="TXS91914.1"/>
    </source>
</evidence>
<keyword evidence="4" id="KW-0223">Dioxygenase</keyword>
<evidence type="ECO:0000256" key="1">
    <source>
        <dbReference type="ARBA" id="ARBA00008751"/>
    </source>
</evidence>
<dbReference type="InterPro" id="IPR036922">
    <property type="entry name" value="Rieske_2Fe-2S_sf"/>
</dbReference>
<evidence type="ECO:0000256" key="3">
    <source>
        <dbReference type="ARBA" id="ARBA00022723"/>
    </source>
</evidence>
<dbReference type="InterPro" id="IPR015881">
    <property type="entry name" value="ARHD_Rieske_2Fe_2S"/>
</dbReference>
<evidence type="ECO:0000256" key="6">
    <source>
        <dbReference type="ARBA" id="ARBA00023004"/>
    </source>
</evidence>